<dbReference type="OrthoDB" id="2486941at2759"/>
<dbReference type="Gene3D" id="2.40.10.10">
    <property type="entry name" value="Trypsin-like serine proteases"/>
    <property type="match status" value="2"/>
</dbReference>
<reference evidence="2 3" key="1">
    <citation type="submission" date="2018-06" db="EMBL/GenBank/DDBJ databases">
        <title>Comparative genomics reveals the genomic features of Rhizophagus irregularis, R. cerebriforme, R. diaphanum and Gigaspora rosea, and their symbiotic lifestyle signature.</title>
        <authorList>
            <person name="Morin E."/>
            <person name="San Clemente H."/>
            <person name="Chen E.C.H."/>
            <person name="De La Providencia I."/>
            <person name="Hainaut M."/>
            <person name="Kuo A."/>
            <person name="Kohler A."/>
            <person name="Murat C."/>
            <person name="Tang N."/>
            <person name="Roy S."/>
            <person name="Loubradou J."/>
            <person name="Henrissat B."/>
            <person name="Grigoriev I.V."/>
            <person name="Corradi N."/>
            <person name="Roux C."/>
            <person name="Martin F.M."/>
        </authorList>
    </citation>
    <scope>NUCLEOTIDE SEQUENCE [LARGE SCALE GENOMIC DNA]</scope>
    <source>
        <strain evidence="2 3">DAOM 194757</strain>
    </source>
</reference>
<protein>
    <submittedName>
        <fullName evidence="2">Uncharacterized protein</fullName>
    </submittedName>
</protein>
<keyword evidence="1" id="KW-0732">Signal</keyword>
<evidence type="ECO:0000313" key="2">
    <source>
        <dbReference type="EMBL" id="RIB15912.1"/>
    </source>
</evidence>
<accession>A0A397V1P3</accession>
<sequence length="255" mass="28040">MKMASKTIKYLLFLSLLGFASGARSIIAGFPITFRNEKNCTVGFIGNNEDINGFITSALCCARDNCNILNGEESDEVYEVIGNDGSNDLNLIGAAYDIKFELGYIFVTSILEAWNNIPYTKGVIPEVLYPVTSYLTLNFKGDEVCAYGAKSGFFCGTLDEINASISILNPLTDKLDVLNVNKVHLGLRGFGSFEDMGGPVYKRIDHNGNMTAQALGIITNFFTDDRTGRHYFYYTPIENILSEGTIKLTTYSGPI</sequence>
<comment type="caution">
    <text evidence="2">The sequence shown here is derived from an EMBL/GenBank/DDBJ whole genome shotgun (WGS) entry which is preliminary data.</text>
</comment>
<evidence type="ECO:0000313" key="3">
    <source>
        <dbReference type="Proteomes" id="UP000266673"/>
    </source>
</evidence>
<proteinExistence type="predicted"/>
<feature type="signal peptide" evidence="1">
    <location>
        <begin position="1"/>
        <end position="22"/>
    </location>
</feature>
<dbReference type="AlphaFoldDB" id="A0A397V1P3"/>
<gene>
    <name evidence="2" type="ORF">C2G38_2318117</name>
</gene>
<keyword evidence="3" id="KW-1185">Reference proteome</keyword>
<dbReference type="EMBL" id="QKWP01000715">
    <property type="protein sequence ID" value="RIB15912.1"/>
    <property type="molecule type" value="Genomic_DNA"/>
</dbReference>
<dbReference type="Proteomes" id="UP000266673">
    <property type="component" value="Unassembled WGS sequence"/>
</dbReference>
<name>A0A397V1P3_9GLOM</name>
<evidence type="ECO:0000256" key="1">
    <source>
        <dbReference type="SAM" id="SignalP"/>
    </source>
</evidence>
<dbReference type="InterPro" id="IPR043504">
    <property type="entry name" value="Peptidase_S1_PA_chymotrypsin"/>
</dbReference>
<feature type="chain" id="PRO_5017294158" evidence="1">
    <location>
        <begin position="23"/>
        <end position="255"/>
    </location>
</feature>
<organism evidence="2 3">
    <name type="scientific">Gigaspora rosea</name>
    <dbReference type="NCBI Taxonomy" id="44941"/>
    <lineage>
        <taxon>Eukaryota</taxon>
        <taxon>Fungi</taxon>
        <taxon>Fungi incertae sedis</taxon>
        <taxon>Mucoromycota</taxon>
        <taxon>Glomeromycotina</taxon>
        <taxon>Glomeromycetes</taxon>
        <taxon>Diversisporales</taxon>
        <taxon>Gigasporaceae</taxon>
        <taxon>Gigaspora</taxon>
    </lineage>
</organism>